<sequence>MVSMNASNVAHCYEIQLKLVPSRARPDHYTTYGPHRAYVYMVILGYTVAEAAKSLRSVVRRKPSGSARLARLWRGRLCKGLGRFLYRPRSAAIHTYINRLKWTP</sequence>
<protein>
    <submittedName>
        <fullName evidence="1">Uncharacterized protein</fullName>
    </submittedName>
</protein>
<dbReference type="AlphaFoldDB" id="A0A5B7EUV8"/>
<dbReference type="Proteomes" id="UP000324222">
    <property type="component" value="Unassembled WGS sequence"/>
</dbReference>
<reference evidence="1 2" key="1">
    <citation type="submission" date="2019-05" db="EMBL/GenBank/DDBJ databases">
        <title>Another draft genome of Portunus trituberculatus and its Hox gene families provides insights of decapod evolution.</title>
        <authorList>
            <person name="Jeong J.-H."/>
            <person name="Song I."/>
            <person name="Kim S."/>
            <person name="Choi T."/>
            <person name="Kim D."/>
            <person name="Ryu S."/>
            <person name="Kim W."/>
        </authorList>
    </citation>
    <scope>NUCLEOTIDE SEQUENCE [LARGE SCALE GENOMIC DNA]</scope>
    <source>
        <tissue evidence="1">Muscle</tissue>
    </source>
</reference>
<gene>
    <name evidence="1" type="ORF">E2C01_030448</name>
</gene>
<evidence type="ECO:0000313" key="2">
    <source>
        <dbReference type="Proteomes" id="UP000324222"/>
    </source>
</evidence>
<evidence type="ECO:0000313" key="1">
    <source>
        <dbReference type="EMBL" id="MPC36976.1"/>
    </source>
</evidence>
<keyword evidence="2" id="KW-1185">Reference proteome</keyword>
<organism evidence="1 2">
    <name type="scientific">Portunus trituberculatus</name>
    <name type="common">Swimming crab</name>
    <name type="synonym">Neptunus trituberculatus</name>
    <dbReference type="NCBI Taxonomy" id="210409"/>
    <lineage>
        <taxon>Eukaryota</taxon>
        <taxon>Metazoa</taxon>
        <taxon>Ecdysozoa</taxon>
        <taxon>Arthropoda</taxon>
        <taxon>Crustacea</taxon>
        <taxon>Multicrustacea</taxon>
        <taxon>Malacostraca</taxon>
        <taxon>Eumalacostraca</taxon>
        <taxon>Eucarida</taxon>
        <taxon>Decapoda</taxon>
        <taxon>Pleocyemata</taxon>
        <taxon>Brachyura</taxon>
        <taxon>Eubrachyura</taxon>
        <taxon>Portunoidea</taxon>
        <taxon>Portunidae</taxon>
        <taxon>Portuninae</taxon>
        <taxon>Portunus</taxon>
    </lineage>
</organism>
<dbReference type="EMBL" id="VSRR010003649">
    <property type="protein sequence ID" value="MPC36976.1"/>
    <property type="molecule type" value="Genomic_DNA"/>
</dbReference>
<accession>A0A5B7EUV8</accession>
<proteinExistence type="predicted"/>
<comment type="caution">
    <text evidence="1">The sequence shown here is derived from an EMBL/GenBank/DDBJ whole genome shotgun (WGS) entry which is preliminary data.</text>
</comment>
<name>A0A5B7EUV8_PORTR</name>